<dbReference type="EMBL" id="UYRS01021405">
    <property type="protein sequence ID" value="VDK50214.1"/>
    <property type="molecule type" value="Genomic_DNA"/>
</dbReference>
<reference evidence="3" key="1">
    <citation type="submission" date="2017-02" db="UniProtKB">
        <authorList>
            <consortium name="WormBaseParasite"/>
        </authorList>
    </citation>
    <scope>IDENTIFICATION</scope>
</reference>
<protein>
    <submittedName>
        <fullName evidence="3">Secreted protein</fullName>
    </submittedName>
</protein>
<accession>A0A0R3WH95</accession>
<organism evidence="3">
    <name type="scientific">Taenia asiatica</name>
    <name type="common">Asian tapeworm</name>
    <dbReference type="NCBI Taxonomy" id="60517"/>
    <lineage>
        <taxon>Eukaryota</taxon>
        <taxon>Metazoa</taxon>
        <taxon>Spiralia</taxon>
        <taxon>Lophotrochozoa</taxon>
        <taxon>Platyhelminthes</taxon>
        <taxon>Cestoda</taxon>
        <taxon>Eucestoda</taxon>
        <taxon>Cyclophyllidea</taxon>
        <taxon>Taeniidae</taxon>
        <taxon>Taenia</taxon>
    </lineage>
</organism>
<dbReference type="WBParaSite" id="TASK_0001023801-mRNA-1">
    <property type="protein sequence ID" value="TASK_0001023801-mRNA-1"/>
    <property type="gene ID" value="TASK_0001023801"/>
</dbReference>
<dbReference type="AlphaFoldDB" id="A0A0R3WH95"/>
<keyword evidence="2" id="KW-1185">Reference proteome</keyword>
<proteinExistence type="predicted"/>
<reference evidence="1 2" key="2">
    <citation type="submission" date="2018-11" db="EMBL/GenBank/DDBJ databases">
        <authorList>
            <consortium name="Pathogen Informatics"/>
        </authorList>
    </citation>
    <scope>NUCLEOTIDE SEQUENCE [LARGE SCALE GENOMIC DNA]</scope>
</reference>
<evidence type="ECO:0000313" key="1">
    <source>
        <dbReference type="EMBL" id="VDK50214.1"/>
    </source>
</evidence>
<dbReference type="Proteomes" id="UP000282613">
    <property type="component" value="Unassembled WGS sequence"/>
</dbReference>
<gene>
    <name evidence="1" type="ORF">TASK_LOCUS10239</name>
</gene>
<evidence type="ECO:0000313" key="2">
    <source>
        <dbReference type="Proteomes" id="UP000282613"/>
    </source>
</evidence>
<evidence type="ECO:0000313" key="3">
    <source>
        <dbReference type="WBParaSite" id="TASK_0001023801-mRNA-1"/>
    </source>
</evidence>
<sequence>MSGNDAAMVWAFYEAVPYLLAPLRSFDAIAALMAVTPLSVCAMDLPVLQSTPRSTPKPDLMAVIFDALLLLQSAS</sequence>
<name>A0A0R3WH95_TAEAS</name>